<accession>D7E6F5</accession>
<name>D7E6F5_METEZ</name>
<dbReference type="EMBL" id="CP002069">
    <property type="protein sequence ID" value="ADI73177.1"/>
    <property type="molecule type" value="Genomic_DNA"/>
</dbReference>
<dbReference type="AlphaFoldDB" id="D7E6F5"/>
<keyword evidence="3" id="KW-1185">Reference proteome</keyword>
<keyword evidence="1" id="KW-0812">Transmembrane</keyword>
<sequence length="130" mass="14742">MGASIDNFDTEGVNSMGEDNKGIYILLLALVGTLAVLAPFMYDAYVKTTDDYYVSAHLSDITPDDYTGISDEDLDKHPKLKEAFDKKDIVELTESEYSKMDEFLAEGDDGITYIKYKDEYYGIWLQHIAR</sequence>
<evidence type="ECO:0000256" key="1">
    <source>
        <dbReference type="SAM" id="Phobius"/>
    </source>
</evidence>
<organism evidence="2 3">
    <name type="scientific">Methanohalobium evestigatum (strain ATCC BAA-1072 / DSM 3721 / NBRC 107634 / OCM 161 / Z-7303)</name>
    <dbReference type="NCBI Taxonomy" id="644295"/>
    <lineage>
        <taxon>Archaea</taxon>
        <taxon>Methanobacteriati</taxon>
        <taxon>Methanobacteriota</taxon>
        <taxon>Stenosarchaea group</taxon>
        <taxon>Methanomicrobia</taxon>
        <taxon>Methanosarcinales</taxon>
        <taxon>Methanosarcinaceae</taxon>
        <taxon>Methanohalobium</taxon>
    </lineage>
</organism>
<evidence type="ECO:0000313" key="3">
    <source>
        <dbReference type="Proteomes" id="UP000000391"/>
    </source>
</evidence>
<gene>
    <name evidence="2" type="ordered locus">Metev_0247</name>
</gene>
<proteinExistence type="predicted"/>
<reference evidence="2 3" key="1">
    <citation type="submission" date="2010-06" db="EMBL/GenBank/DDBJ databases">
        <title>Complete sequence chromosome of Methanohalobium evestigatum Z-7303.</title>
        <authorList>
            <consortium name="US DOE Joint Genome Institute"/>
            <person name="Lucas S."/>
            <person name="Copeland A."/>
            <person name="Lapidus A."/>
            <person name="Cheng J.-F."/>
            <person name="Bruce D."/>
            <person name="Goodwin L."/>
            <person name="Pitluck S."/>
            <person name="Saunders E."/>
            <person name="Detter J.C."/>
            <person name="Han C."/>
            <person name="Tapia R."/>
            <person name="Land M."/>
            <person name="Hauser L."/>
            <person name="Kyrpides N."/>
            <person name="Mikhailova N."/>
            <person name="Sieprawska-Lupa M."/>
            <person name="Whitman W.B."/>
            <person name="Anderson I."/>
            <person name="Woyke T."/>
        </authorList>
    </citation>
    <scope>NUCLEOTIDE SEQUENCE [LARGE SCALE GENOMIC DNA]</scope>
    <source>
        <strain evidence="3">ATCC BAA-1072 / DSM 3721 / NBRC 107634 / OCM 161 / Z-7303</strain>
    </source>
</reference>
<protein>
    <submittedName>
        <fullName evidence="2">Uncharacterized protein</fullName>
    </submittedName>
</protein>
<dbReference type="Proteomes" id="UP000000391">
    <property type="component" value="Chromosome"/>
</dbReference>
<evidence type="ECO:0000313" key="2">
    <source>
        <dbReference type="EMBL" id="ADI73177.1"/>
    </source>
</evidence>
<dbReference type="KEGG" id="mev:Metev_0247"/>
<keyword evidence="1" id="KW-1133">Transmembrane helix</keyword>
<dbReference type="HOGENOM" id="CLU_2103497_0_0_2"/>
<feature type="transmembrane region" description="Helical" evidence="1">
    <location>
        <begin position="23"/>
        <end position="42"/>
    </location>
</feature>
<dbReference type="STRING" id="644295.Metev_0247"/>
<keyword evidence="1" id="KW-0472">Membrane</keyword>